<feature type="domain" description="PD-(D/E)XK endonuclease-like" evidence="2">
    <location>
        <begin position="119"/>
        <end position="318"/>
    </location>
</feature>
<reference evidence="3" key="1">
    <citation type="submission" date="2023-01" db="EMBL/GenBank/DDBJ databases">
        <title>Metagenome sequencing of chrysophaentin producing Chrysophaeum taylorii.</title>
        <authorList>
            <person name="Davison J."/>
            <person name="Bewley C."/>
        </authorList>
    </citation>
    <scope>NUCLEOTIDE SEQUENCE</scope>
    <source>
        <strain evidence="3">NIES-1699</strain>
    </source>
</reference>
<evidence type="ECO:0000256" key="1">
    <source>
        <dbReference type="SAM" id="MobiDB-lite"/>
    </source>
</evidence>
<comment type="caution">
    <text evidence="3">The sequence shown here is derived from an EMBL/GenBank/DDBJ whole genome shotgun (WGS) entry which is preliminary data.</text>
</comment>
<dbReference type="AlphaFoldDB" id="A0AAD7U903"/>
<dbReference type="InterPro" id="IPR011604">
    <property type="entry name" value="PDDEXK-like_dom_sf"/>
</dbReference>
<gene>
    <name evidence="3" type="ORF">CTAYLR_001852</name>
</gene>
<protein>
    <recommendedName>
        <fullName evidence="2">PD-(D/E)XK endonuclease-like domain-containing protein</fullName>
    </recommendedName>
</protein>
<dbReference type="InterPro" id="IPR038726">
    <property type="entry name" value="PDDEXK_AddAB-type"/>
</dbReference>
<feature type="compositionally biased region" description="Basic and acidic residues" evidence="1">
    <location>
        <begin position="14"/>
        <end position="25"/>
    </location>
</feature>
<name>A0AAD7U903_9STRA</name>
<evidence type="ECO:0000313" key="3">
    <source>
        <dbReference type="EMBL" id="KAJ8600010.1"/>
    </source>
</evidence>
<dbReference type="Pfam" id="PF12705">
    <property type="entry name" value="PDDEXK_1"/>
    <property type="match status" value="1"/>
</dbReference>
<feature type="compositionally biased region" description="Polar residues" evidence="1">
    <location>
        <begin position="1"/>
        <end position="10"/>
    </location>
</feature>
<evidence type="ECO:0000313" key="4">
    <source>
        <dbReference type="Proteomes" id="UP001230188"/>
    </source>
</evidence>
<feature type="region of interest" description="Disordered" evidence="1">
    <location>
        <begin position="1"/>
        <end position="25"/>
    </location>
</feature>
<organism evidence="3 4">
    <name type="scientific">Chrysophaeum taylorii</name>
    <dbReference type="NCBI Taxonomy" id="2483200"/>
    <lineage>
        <taxon>Eukaryota</taxon>
        <taxon>Sar</taxon>
        <taxon>Stramenopiles</taxon>
        <taxon>Ochrophyta</taxon>
        <taxon>Pelagophyceae</taxon>
        <taxon>Pelagomonadales</taxon>
        <taxon>Pelagomonadaceae</taxon>
        <taxon>Chrysophaeum</taxon>
    </lineage>
</organism>
<keyword evidence="4" id="KW-1185">Reference proteome</keyword>
<dbReference type="Gene3D" id="3.90.320.10">
    <property type="match status" value="1"/>
</dbReference>
<accession>A0AAD7U903</accession>
<evidence type="ECO:0000259" key="2">
    <source>
        <dbReference type="Pfam" id="PF12705"/>
    </source>
</evidence>
<dbReference type="EMBL" id="JAQMWT010000531">
    <property type="protein sequence ID" value="KAJ8600010.1"/>
    <property type="molecule type" value="Genomic_DNA"/>
</dbReference>
<sequence length="410" mass="45624">MANDDVTTQTSEEEGGRVEGGRRRCSGEDARIFQEDVEEEKEDLRWKPVRLRASDIAKCVGVHPFAEIDELFMNLIYQGAMGAATLKEDAEALGAVLETKEEAAERTLGKASRGTREAVERAAKRAMVTKTADGVTAVVRTATEAVDAAVKSAELSEKEGRDLKAHFANVARTDFGRRAEHPALRQYEQQTGSSVSHSNDRLFVWNLPGDNDDVLFCIVGKIDGIAVEARGSRRVVIEVKNRVNGRRPPVPPELYDQIQLLVYMYLAGCELGDLVQCVRGGKASRVEISRVTKAQHENDWKAIILPRLYDLARAVDDLRRSLQRRRAFLAASPKGRWDIAATLCDWLPHPSPNYAGIFFSEDHDGSNDLQLQRESTGMAAAQETRQHHEVDDDEDLEMQHALAASLQQHQ</sequence>
<dbReference type="Proteomes" id="UP001230188">
    <property type="component" value="Unassembled WGS sequence"/>
</dbReference>
<proteinExistence type="predicted"/>